<dbReference type="Proteomes" id="UP000014978">
    <property type="component" value="Unassembled WGS sequence"/>
</dbReference>
<keyword evidence="8" id="KW-1185">Reference proteome</keyword>
<evidence type="ECO:0000313" key="8">
    <source>
        <dbReference type="Proteomes" id="UP000014978"/>
    </source>
</evidence>
<dbReference type="HOGENOM" id="CLU_068508_1_1_1"/>
<dbReference type="EMBL" id="ATCN01000171">
    <property type="protein sequence ID" value="EPR79646.1"/>
    <property type="molecule type" value="Genomic_DNA"/>
</dbReference>
<reference evidence="8" key="1">
    <citation type="journal article" date="2013" name="PLoS Genet.">
        <title>The genome of Spraguea lophii and the basis of host-microsporidian interactions.</title>
        <authorList>
            <person name="Campbell S.E."/>
            <person name="Williams T.A."/>
            <person name="Yousuf A."/>
            <person name="Soanes D.M."/>
            <person name="Paszkiewicz K.H."/>
            <person name="Williams B.A.P."/>
        </authorList>
    </citation>
    <scope>NUCLEOTIDE SEQUENCE [LARGE SCALE GENOMIC DNA]</scope>
    <source>
        <strain evidence="8">42_110</strain>
    </source>
</reference>
<dbReference type="GO" id="GO:0006226">
    <property type="term" value="P:dUMP biosynthetic process"/>
    <property type="evidence" value="ECO:0007669"/>
    <property type="project" value="InterPro"/>
</dbReference>
<comment type="subunit">
    <text evidence="3">Homotrimer.</text>
</comment>
<dbReference type="STRING" id="1358809.S7W9V8"/>
<dbReference type="GO" id="GO:0046081">
    <property type="term" value="P:dUTP catabolic process"/>
    <property type="evidence" value="ECO:0007669"/>
    <property type="project" value="InterPro"/>
</dbReference>
<comment type="similarity">
    <text evidence="2">Belongs to the dUTPase family.</text>
</comment>
<comment type="pathway">
    <text evidence="1">Pyrimidine metabolism; dUMP biosynthesis; dUMP from dCTP (dUTP route): step 2/2.</text>
</comment>
<dbReference type="InterPro" id="IPR029054">
    <property type="entry name" value="dUTPase-like"/>
</dbReference>
<dbReference type="GO" id="GO:0004170">
    <property type="term" value="F:dUTP diphosphatase activity"/>
    <property type="evidence" value="ECO:0007669"/>
    <property type="project" value="UniProtKB-EC"/>
</dbReference>
<keyword evidence="5" id="KW-0546">Nucleotide metabolism</keyword>
<dbReference type="GO" id="GO:0000287">
    <property type="term" value="F:magnesium ion binding"/>
    <property type="evidence" value="ECO:0007669"/>
    <property type="project" value="InterPro"/>
</dbReference>
<proteinExistence type="inferred from homology"/>
<dbReference type="InterPro" id="IPR008181">
    <property type="entry name" value="dUTPase"/>
</dbReference>
<comment type="caution">
    <text evidence="7">The sequence shown here is derived from an EMBL/GenBank/DDBJ whole genome shotgun (WGS) entry which is preliminary data.</text>
</comment>
<gene>
    <name evidence="7" type="ORF">SLOPH_328</name>
</gene>
<dbReference type="PANTHER" id="PTHR11241:SF0">
    <property type="entry name" value="DEOXYURIDINE 5'-TRIPHOSPHATE NUCLEOTIDOHYDROLASE"/>
    <property type="match status" value="1"/>
</dbReference>
<dbReference type="VEuPathDB" id="MicrosporidiaDB:SLOPH_328"/>
<feature type="domain" description="dUTPase-like" evidence="6">
    <location>
        <begin position="21"/>
        <end position="138"/>
    </location>
</feature>
<evidence type="ECO:0000256" key="3">
    <source>
        <dbReference type="ARBA" id="ARBA00011233"/>
    </source>
</evidence>
<evidence type="ECO:0000313" key="7">
    <source>
        <dbReference type="EMBL" id="EPR79646.1"/>
    </source>
</evidence>
<dbReference type="AlphaFoldDB" id="S7W9V8"/>
<evidence type="ECO:0000256" key="2">
    <source>
        <dbReference type="ARBA" id="ARBA00006581"/>
    </source>
</evidence>
<name>S7W9V8_SPRLO</name>
<accession>S7W9V8</accession>
<sequence>MSKEQVCIEKRDNTALLPEKEGSGFCLFACESAQLKAGDVTKISTGLSMSFNSQCFGYVQVIEKLALKGVRPLAGVCDSDYRGLYNIVMFHEGKDIVEINKGDKIATINFLKVADVELIEVEELSETHRGDKGFGSTGV</sequence>
<organism evidence="7 8">
    <name type="scientific">Spraguea lophii (strain 42_110)</name>
    <name type="common">Microsporidian parasite</name>
    <dbReference type="NCBI Taxonomy" id="1358809"/>
    <lineage>
        <taxon>Eukaryota</taxon>
        <taxon>Fungi</taxon>
        <taxon>Fungi incertae sedis</taxon>
        <taxon>Microsporidia</taxon>
        <taxon>Spragueidae</taxon>
        <taxon>Spraguea</taxon>
    </lineage>
</organism>
<dbReference type="OrthoDB" id="10261072at2759"/>
<evidence type="ECO:0000256" key="1">
    <source>
        <dbReference type="ARBA" id="ARBA00005142"/>
    </source>
</evidence>
<evidence type="ECO:0000256" key="5">
    <source>
        <dbReference type="ARBA" id="ARBA00023080"/>
    </source>
</evidence>
<dbReference type="OMA" id="YNNNRCA"/>
<dbReference type="EC" id="3.6.1.23" evidence="4"/>
<evidence type="ECO:0000256" key="4">
    <source>
        <dbReference type="ARBA" id="ARBA00012379"/>
    </source>
</evidence>
<dbReference type="SUPFAM" id="SSF51283">
    <property type="entry name" value="dUTPase-like"/>
    <property type="match status" value="1"/>
</dbReference>
<dbReference type="Pfam" id="PF00692">
    <property type="entry name" value="dUTPase"/>
    <property type="match status" value="1"/>
</dbReference>
<dbReference type="Gene3D" id="2.70.40.10">
    <property type="match status" value="1"/>
</dbReference>
<dbReference type="InParanoid" id="S7W9V8"/>
<evidence type="ECO:0000259" key="6">
    <source>
        <dbReference type="Pfam" id="PF00692"/>
    </source>
</evidence>
<protein>
    <recommendedName>
        <fullName evidence="4">dUTP diphosphatase</fullName>
        <ecNumber evidence="4">3.6.1.23</ecNumber>
    </recommendedName>
</protein>
<dbReference type="PANTHER" id="PTHR11241">
    <property type="entry name" value="DEOXYURIDINE 5'-TRIPHOSPHATE NUCLEOTIDOHYDROLASE"/>
    <property type="match status" value="1"/>
</dbReference>
<dbReference type="InterPro" id="IPR036157">
    <property type="entry name" value="dUTPase-like_sf"/>
</dbReference>